<organism evidence="5 6">
    <name type="scientific">Sphagnum troendelagicum</name>
    <dbReference type="NCBI Taxonomy" id="128251"/>
    <lineage>
        <taxon>Eukaryota</taxon>
        <taxon>Viridiplantae</taxon>
        <taxon>Streptophyta</taxon>
        <taxon>Embryophyta</taxon>
        <taxon>Bryophyta</taxon>
        <taxon>Sphagnophytina</taxon>
        <taxon>Sphagnopsida</taxon>
        <taxon>Sphagnales</taxon>
        <taxon>Sphagnaceae</taxon>
        <taxon>Sphagnum</taxon>
    </lineage>
</organism>
<dbReference type="Gene3D" id="1.20.1050.10">
    <property type="match status" value="1"/>
</dbReference>
<dbReference type="InterPro" id="IPR004045">
    <property type="entry name" value="Glutathione_S-Trfase_N"/>
</dbReference>
<dbReference type="Gene3D" id="3.40.30.10">
    <property type="entry name" value="Glutaredoxin"/>
    <property type="match status" value="1"/>
</dbReference>
<dbReference type="Pfam" id="PF00043">
    <property type="entry name" value="GST_C"/>
    <property type="match status" value="1"/>
</dbReference>
<dbReference type="EMBL" id="OZ019897">
    <property type="protein sequence ID" value="CAK9225638.1"/>
    <property type="molecule type" value="Genomic_DNA"/>
</dbReference>
<dbReference type="PANTHER" id="PTHR45374:SF1">
    <property type="entry name" value="GLUTATHIONE S-TRANSFERASE TCHQD"/>
    <property type="match status" value="1"/>
</dbReference>
<sequence length="262" mass="30658">MQLYHHPLSMNSQKVRIALEEKNVSYTVHRVNPLKARNFKPEFFRQNPGGALPVLKNGSLVICESLPILEYIDTINDPFRLHQCETVREWVRRINEWDAKLLTFSHVPERVWHFFSRFKRHVLIASMTKNPDLASLYHTKLRSMHAIEESLKSIEELAANKQQLSRLLDDAEEQLSTTQFIAGFTFSVADAAFMAVLGRIELLKVSAEYLQPRPQVSLYWKRMKERPSYKRVIGKYSARVMHLKFVIPSICNIGIRKLFMRF</sequence>
<evidence type="ECO:0008006" key="7">
    <source>
        <dbReference type="Google" id="ProtNLM"/>
    </source>
</evidence>
<evidence type="ECO:0000256" key="1">
    <source>
        <dbReference type="RuleBase" id="RU003494"/>
    </source>
</evidence>
<dbReference type="SFLD" id="SFLDG00358">
    <property type="entry name" value="Main_(cytGST)"/>
    <property type="match status" value="1"/>
</dbReference>
<dbReference type="InterPro" id="IPR010987">
    <property type="entry name" value="Glutathione-S-Trfase_C-like"/>
</dbReference>
<dbReference type="InterPro" id="IPR044617">
    <property type="entry name" value="TCHQD"/>
</dbReference>
<accession>A0ABP0UML7</accession>
<dbReference type="PANTHER" id="PTHR45374">
    <property type="entry name" value="GLUTATHIONE S-TRANSFERASE TCHQD"/>
    <property type="match status" value="1"/>
</dbReference>
<evidence type="ECO:0000313" key="6">
    <source>
        <dbReference type="Proteomes" id="UP001497512"/>
    </source>
</evidence>
<comment type="similarity">
    <text evidence="1">Belongs to the GST superfamily.</text>
</comment>
<gene>
    <name evidence="5" type="ORF">CSSPTR1EN2_LOCUS17752</name>
</gene>
<dbReference type="SUPFAM" id="SSF47616">
    <property type="entry name" value="GST C-terminal domain-like"/>
    <property type="match status" value="1"/>
</dbReference>
<dbReference type="Pfam" id="PF02798">
    <property type="entry name" value="GST_N"/>
    <property type="match status" value="1"/>
</dbReference>
<keyword evidence="6" id="KW-1185">Reference proteome</keyword>
<reference evidence="5" key="1">
    <citation type="submission" date="2024-02" db="EMBL/GenBank/DDBJ databases">
        <authorList>
            <consortium name="ELIXIR-Norway"/>
            <consortium name="Elixir Norway"/>
        </authorList>
    </citation>
    <scope>NUCLEOTIDE SEQUENCE</scope>
</reference>
<keyword evidence="2" id="KW-0175">Coiled coil</keyword>
<feature type="domain" description="GST N-terminal" evidence="3">
    <location>
        <begin position="1"/>
        <end position="80"/>
    </location>
</feature>
<evidence type="ECO:0000259" key="3">
    <source>
        <dbReference type="PROSITE" id="PS50404"/>
    </source>
</evidence>
<dbReference type="InterPro" id="IPR036249">
    <property type="entry name" value="Thioredoxin-like_sf"/>
</dbReference>
<dbReference type="SUPFAM" id="SSF52833">
    <property type="entry name" value="Thioredoxin-like"/>
    <property type="match status" value="1"/>
</dbReference>
<dbReference type="Proteomes" id="UP001497512">
    <property type="component" value="Chromosome 5"/>
</dbReference>
<dbReference type="InterPro" id="IPR036282">
    <property type="entry name" value="Glutathione-S-Trfase_C_sf"/>
</dbReference>
<evidence type="ECO:0000256" key="2">
    <source>
        <dbReference type="SAM" id="Coils"/>
    </source>
</evidence>
<evidence type="ECO:0000259" key="4">
    <source>
        <dbReference type="PROSITE" id="PS50405"/>
    </source>
</evidence>
<dbReference type="InterPro" id="IPR040079">
    <property type="entry name" value="Glutathione_S-Trfase"/>
</dbReference>
<dbReference type="InterPro" id="IPR004046">
    <property type="entry name" value="GST_C"/>
</dbReference>
<dbReference type="SFLD" id="SFLDS00019">
    <property type="entry name" value="Glutathione_Transferase_(cytos"/>
    <property type="match status" value="1"/>
</dbReference>
<dbReference type="CDD" id="cd00570">
    <property type="entry name" value="GST_N_family"/>
    <property type="match status" value="1"/>
</dbReference>
<feature type="coiled-coil region" evidence="2">
    <location>
        <begin position="144"/>
        <end position="174"/>
    </location>
</feature>
<feature type="domain" description="GST C-terminal" evidence="4">
    <location>
        <begin position="84"/>
        <end position="243"/>
    </location>
</feature>
<name>A0ABP0UML7_9BRYO</name>
<dbReference type="PROSITE" id="PS50404">
    <property type="entry name" value="GST_NTER"/>
    <property type="match status" value="1"/>
</dbReference>
<proteinExistence type="inferred from homology"/>
<dbReference type="PROSITE" id="PS50405">
    <property type="entry name" value="GST_CTER"/>
    <property type="match status" value="1"/>
</dbReference>
<dbReference type="CDD" id="cd00299">
    <property type="entry name" value="GST_C_family"/>
    <property type="match status" value="1"/>
</dbReference>
<protein>
    <recommendedName>
        <fullName evidence="7">Glutathione S-transferase</fullName>
    </recommendedName>
</protein>
<evidence type="ECO:0000313" key="5">
    <source>
        <dbReference type="EMBL" id="CAK9225638.1"/>
    </source>
</evidence>